<evidence type="ECO:0000313" key="2">
    <source>
        <dbReference type="EMBL" id="MDC3735742.1"/>
    </source>
</evidence>
<name>A0AB35JP77_PSESY</name>
<evidence type="ECO:0000313" key="3">
    <source>
        <dbReference type="Proteomes" id="UP001220207"/>
    </source>
</evidence>
<protein>
    <submittedName>
        <fullName evidence="2">Uncharacterized protein</fullName>
    </submittedName>
</protein>
<proteinExistence type="predicted"/>
<keyword evidence="1" id="KW-0732">Signal</keyword>
<dbReference type="EMBL" id="JAGSOW010000003">
    <property type="protein sequence ID" value="MDC3735742.1"/>
    <property type="molecule type" value="Genomic_DNA"/>
</dbReference>
<feature type="chain" id="PRO_5044344310" evidence="1">
    <location>
        <begin position="27"/>
        <end position="247"/>
    </location>
</feature>
<evidence type="ECO:0000256" key="1">
    <source>
        <dbReference type="SAM" id="SignalP"/>
    </source>
</evidence>
<accession>A0AB35JP77</accession>
<gene>
    <name evidence="2" type="ORF">KDL27_08150</name>
</gene>
<organism evidence="2 3">
    <name type="scientific">Pseudomonas syringae pv. syringae</name>
    <dbReference type="NCBI Taxonomy" id="321"/>
    <lineage>
        <taxon>Bacteria</taxon>
        <taxon>Pseudomonadati</taxon>
        <taxon>Pseudomonadota</taxon>
        <taxon>Gammaproteobacteria</taxon>
        <taxon>Pseudomonadales</taxon>
        <taxon>Pseudomonadaceae</taxon>
        <taxon>Pseudomonas</taxon>
        <taxon>Pseudomonas syringae</taxon>
    </lineage>
</organism>
<reference evidence="2" key="1">
    <citation type="submission" date="2021-04" db="EMBL/GenBank/DDBJ databases">
        <title>Genome Sequence and Comparative Genome Analysis of Pseudomonas syringae pv. syringae strains EC33 and LMG5496 isolated from Citrus plants from Tunisia and Greece.</title>
        <authorList>
            <person name="Abdellatif E."/>
            <person name="Baeyen S."/>
        </authorList>
    </citation>
    <scope>NUCLEOTIDE SEQUENCE</scope>
    <source>
        <strain evidence="2">LMG 5496</strain>
    </source>
</reference>
<dbReference type="Proteomes" id="UP001220207">
    <property type="component" value="Unassembled WGS sequence"/>
</dbReference>
<comment type="caution">
    <text evidence="2">The sequence shown here is derived from an EMBL/GenBank/DDBJ whole genome shotgun (WGS) entry which is preliminary data.</text>
</comment>
<dbReference type="AlphaFoldDB" id="A0AB35JP77"/>
<feature type="signal peptide" evidence="1">
    <location>
        <begin position="1"/>
        <end position="26"/>
    </location>
</feature>
<sequence>MRNLYFKPIIQAIVATSICLSTYSFALEKVDTTSEDIEPCIQTMKEAPSILKETVTIEGEYFTNIWIPNEMVSKQLSECLDPKLEKSSNILYKKDGDISNTENDFIYFRSYLAAEKNKKEDDKEFAKFFAKSLAEDAAEEGATEAVKEAAKEAAKFLAKEEANEPAKEDCLIDKIRYLYSDSYQRKYLIDLKNKIRYTLVRISPSGSIEALGTWDGIFIDPIKCKNSYNDSCGTKYQRNGEGRYDRQ</sequence>
<dbReference type="RefSeq" id="WP_183145880.1">
    <property type="nucleotide sequence ID" value="NZ_JAGSOW010000003.1"/>
</dbReference>